<keyword evidence="3" id="KW-1185">Reference proteome</keyword>
<dbReference type="Proteomes" id="UP000318571">
    <property type="component" value="Chromosome 5"/>
</dbReference>
<accession>A0A553PHR2</accession>
<name>A0A553PHR2_TIGCA</name>
<organism evidence="2 3">
    <name type="scientific">Tigriopus californicus</name>
    <name type="common">Marine copepod</name>
    <dbReference type="NCBI Taxonomy" id="6832"/>
    <lineage>
        <taxon>Eukaryota</taxon>
        <taxon>Metazoa</taxon>
        <taxon>Ecdysozoa</taxon>
        <taxon>Arthropoda</taxon>
        <taxon>Crustacea</taxon>
        <taxon>Multicrustacea</taxon>
        <taxon>Hexanauplia</taxon>
        <taxon>Copepoda</taxon>
        <taxon>Harpacticoida</taxon>
        <taxon>Harpacticidae</taxon>
        <taxon>Tigriopus</taxon>
    </lineage>
</organism>
<proteinExistence type="predicted"/>
<dbReference type="EMBL" id="VCGU01000004">
    <property type="protein sequence ID" value="TRY77219.1"/>
    <property type="molecule type" value="Genomic_DNA"/>
</dbReference>
<sequence>MAELGPAPGMSISVPKDHITPLKWNSFSKGDNNFIPSSQISIIIATILDVILIDDIVFVLFDVDILFLVMGRLWLMVMFFLIFITRLLLLLVDKFFVFLFTFFVLFFI</sequence>
<feature type="transmembrane region" description="Helical" evidence="1">
    <location>
        <begin position="40"/>
        <end position="61"/>
    </location>
</feature>
<protein>
    <submittedName>
        <fullName evidence="2">Uncharacterized protein</fullName>
    </submittedName>
</protein>
<evidence type="ECO:0000313" key="3">
    <source>
        <dbReference type="Proteomes" id="UP000318571"/>
    </source>
</evidence>
<evidence type="ECO:0000313" key="2">
    <source>
        <dbReference type="EMBL" id="TRY77219.1"/>
    </source>
</evidence>
<keyword evidence="1" id="KW-0812">Transmembrane</keyword>
<comment type="caution">
    <text evidence="2">The sequence shown here is derived from an EMBL/GenBank/DDBJ whole genome shotgun (WGS) entry which is preliminary data.</text>
</comment>
<dbReference type="AlphaFoldDB" id="A0A553PHR2"/>
<gene>
    <name evidence="2" type="ORF">TCAL_17032</name>
</gene>
<reference evidence="2 3" key="1">
    <citation type="journal article" date="2018" name="Nat. Ecol. Evol.">
        <title>Genomic signatures of mitonuclear coevolution across populations of Tigriopus californicus.</title>
        <authorList>
            <person name="Barreto F.S."/>
            <person name="Watson E.T."/>
            <person name="Lima T.G."/>
            <person name="Willett C.S."/>
            <person name="Edmands S."/>
            <person name="Li W."/>
            <person name="Burton R.S."/>
        </authorList>
    </citation>
    <scope>NUCLEOTIDE SEQUENCE [LARGE SCALE GENOMIC DNA]</scope>
    <source>
        <strain evidence="2 3">San Diego</strain>
    </source>
</reference>
<evidence type="ECO:0000256" key="1">
    <source>
        <dbReference type="SAM" id="Phobius"/>
    </source>
</evidence>
<keyword evidence="1" id="KW-1133">Transmembrane helix</keyword>
<keyword evidence="1" id="KW-0472">Membrane</keyword>
<feature type="transmembrane region" description="Helical" evidence="1">
    <location>
        <begin position="73"/>
        <end position="106"/>
    </location>
</feature>